<dbReference type="AlphaFoldDB" id="A0A916IS65"/>
<protein>
    <submittedName>
        <fullName evidence="2">Uncharacterized protein</fullName>
    </submittedName>
</protein>
<evidence type="ECO:0000256" key="1">
    <source>
        <dbReference type="SAM" id="MobiDB-lite"/>
    </source>
</evidence>
<dbReference type="Proteomes" id="UP000672934">
    <property type="component" value="Unassembled WGS sequence"/>
</dbReference>
<evidence type="ECO:0000313" key="3">
    <source>
        <dbReference type="Proteomes" id="UP000672934"/>
    </source>
</evidence>
<name>A0A916IS65_9BURK</name>
<feature type="region of interest" description="Disordered" evidence="1">
    <location>
        <begin position="86"/>
        <end position="106"/>
    </location>
</feature>
<comment type="caution">
    <text evidence="2">The sequence shown here is derived from an EMBL/GenBank/DDBJ whole genome shotgun (WGS) entry which is preliminary data.</text>
</comment>
<proteinExistence type="predicted"/>
<accession>A0A916IS65</accession>
<evidence type="ECO:0000313" key="2">
    <source>
        <dbReference type="EMBL" id="CAG2141317.1"/>
    </source>
</evidence>
<dbReference type="EMBL" id="CAJPUY010000008">
    <property type="protein sequence ID" value="CAG2141317.1"/>
    <property type="molecule type" value="Genomic_DNA"/>
</dbReference>
<reference evidence="2" key="1">
    <citation type="submission" date="2021-03" db="EMBL/GenBank/DDBJ databases">
        <authorList>
            <person name="Peeters C."/>
        </authorList>
    </citation>
    <scope>NUCLEOTIDE SEQUENCE</scope>
    <source>
        <strain evidence="2">LMG 31506</strain>
    </source>
</reference>
<keyword evidence="3" id="KW-1185">Reference proteome</keyword>
<sequence length="150" mass="16049">MPASCFLLPALRARRTAILRTAPAAAAALAMILTGACASIESDTMRSLLDSWKGIPIDEAKAQWGPPLTVQAVPGGTAYVWQDIVPPPAKPQSAETRDAGVDAPRPPGRCERRLVAGPDDAVMWGDWRGDACCVTTLVRYCAALKHRTRQ</sequence>
<organism evidence="2 3">
    <name type="scientific">Cupriavidus yeoncheonensis</name>
    <dbReference type="NCBI Taxonomy" id="1462994"/>
    <lineage>
        <taxon>Bacteria</taxon>
        <taxon>Pseudomonadati</taxon>
        <taxon>Pseudomonadota</taxon>
        <taxon>Betaproteobacteria</taxon>
        <taxon>Burkholderiales</taxon>
        <taxon>Burkholderiaceae</taxon>
        <taxon>Cupriavidus</taxon>
    </lineage>
</organism>
<gene>
    <name evidence="2" type="ORF">LMG31506_02445</name>
</gene>